<name>A0A3M8CFW1_9BACL</name>
<reference evidence="1 2" key="1">
    <citation type="submission" date="2018-10" db="EMBL/GenBank/DDBJ databases">
        <title>Phylogenomics of Brevibacillus.</title>
        <authorList>
            <person name="Dunlap C."/>
        </authorList>
    </citation>
    <scope>NUCLEOTIDE SEQUENCE [LARGE SCALE GENOMIC DNA]</scope>
    <source>
        <strain evidence="1 2">JCM 12215</strain>
    </source>
</reference>
<sequence>MKIPLKIVTRLKANKSIGFRLIQLTAQTRRLMEKRKCSLLKPTAVSVAVSQKKTGDKALSLFVFVHVLIGKEPFPS</sequence>
<accession>A0A3M8CFW1</accession>
<dbReference type="AlphaFoldDB" id="A0A3M8CFW1"/>
<dbReference type="Proteomes" id="UP000282028">
    <property type="component" value="Unassembled WGS sequence"/>
</dbReference>
<comment type="caution">
    <text evidence="1">The sequence shown here is derived from an EMBL/GenBank/DDBJ whole genome shotgun (WGS) entry which is preliminary data.</text>
</comment>
<protein>
    <submittedName>
        <fullName evidence="1">Uncharacterized protein</fullName>
    </submittedName>
</protein>
<evidence type="ECO:0000313" key="2">
    <source>
        <dbReference type="Proteomes" id="UP000282028"/>
    </source>
</evidence>
<gene>
    <name evidence="1" type="ORF">EDM52_10305</name>
</gene>
<evidence type="ECO:0000313" key="1">
    <source>
        <dbReference type="EMBL" id="RNB74634.1"/>
    </source>
</evidence>
<keyword evidence="2" id="KW-1185">Reference proteome</keyword>
<proteinExistence type="predicted"/>
<dbReference type="EMBL" id="RHHR01000014">
    <property type="protein sequence ID" value="RNB74634.1"/>
    <property type="molecule type" value="Genomic_DNA"/>
</dbReference>
<dbReference type="RefSeq" id="WP_122908919.1">
    <property type="nucleotide sequence ID" value="NZ_CBCSBE010000006.1"/>
</dbReference>
<organism evidence="1 2">
    <name type="scientific">Brevibacillus invocatus</name>
    <dbReference type="NCBI Taxonomy" id="173959"/>
    <lineage>
        <taxon>Bacteria</taxon>
        <taxon>Bacillati</taxon>
        <taxon>Bacillota</taxon>
        <taxon>Bacilli</taxon>
        <taxon>Bacillales</taxon>
        <taxon>Paenibacillaceae</taxon>
        <taxon>Brevibacillus</taxon>
    </lineage>
</organism>